<evidence type="ECO:0000256" key="5">
    <source>
        <dbReference type="ARBA" id="ARBA00022679"/>
    </source>
</evidence>
<accession>G7DUM0</accession>
<evidence type="ECO:0000256" key="13">
    <source>
        <dbReference type="SAM" id="MobiDB-lite"/>
    </source>
</evidence>
<feature type="transmembrane region" description="Helical" evidence="14">
    <location>
        <begin position="326"/>
        <end position="346"/>
    </location>
</feature>
<keyword evidence="7 14" id="KW-1133">Transmembrane helix</keyword>
<evidence type="ECO:0000256" key="4">
    <source>
        <dbReference type="ARBA" id="ARBA00022516"/>
    </source>
</evidence>
<dbReference type="EMBL" id="BABT02000029">
    <property type="protein sequence ID" value="GAA94280.1"/>
    <property type="molecule type" value="Genomic_DNA"/>
</dbReference>
<feature type="compositionally biased region" description="Polar residues" evidence="13">
    <location>
        <begin position="457"/>
        <end position="467"/>
    </location>
</feature>
<name>G7DUM0_MIXOS</name>
<keyword evidence="16" id="KW-1185">Reference proteome</keyword>
<dbReference type="GO" id="GO:0006656">
    <property type="term" value="P:phosphatidylcholine biosynthetic process"/>
    <property type="evidence" value="ECO:0007669"/>
    <property type="project" value="TreeGrafter"/>
</dbReference>
<keyword evidence="10" id="KW-0594">Phospholipid biosynthesis</keyword>
<keyword evidence="11" id="KW-1208">Phospholipid metabolism</keyword>
<dbReference type="GO" id="GO:0016020">
    <property type="term" value="C:membrane"/>
    <property type="evidence" value="ECO:0007669"/>
    <property type="project" value="UniProtKB-SubCell"/>
</dbReference>
<sequence>MTDSPEEEATLATEQVFDGPPTGAGLSRSSSFKASSSGSATPALQDDTFSGFTTLLDLVVVLDAHLDLLNRRMRARTSLWKEKAIEVRTRAEDVISKRTGPLVARSKSYVQLGEATRWLDPGRPTAGSAEDSKRIEREKITERVELEVAKFRAKVQKRVSTMSSKWNDAHVVSLREKLSFSFGVLNIMASCLLLGFEPAWIPTWYSLQAAWLLPVRLYTYKKRNYHYFLLDFCYYVNVLVLVFLYLMPHSKILFESTYCLAMGPLLLAIPTWRNSLVLHSLDKITSLYIHIFPPFLLTSLRHFDPTAHQRYSALAEMPALQPSRSLVLSSAIYLVWQVAYYVLIVVARKEKIKQGRVTSFTYLQADTKGAIGKIIAKVPPPRREVTFMFCQFIYTIITMLPAALFAYDSKFFSGCLLISCFGVSVWNGACFYAFKDKRFDRELTALRRELEDLHRSSGGTTSPSVNGASLDGETQVEEPEEVSLDSISADTPLASESTGARPAVLQEATKSKSQ</sequence>
<evidence type="ECO:0000256" key="14">
    <source>
        <dbReference type="SAM" id="Phobius"/>
    </source>
</evidence>
<organism evidence="15 16">
    <name type="scientific">Mixia osmundae (strain CBS 9802 / IAM 14324 / JCM 22182 / KY 12970)</name>
    <dbReference type="NCBI Taxonomy" id="764103"/>
    <lineage>
        <taxon>Eukaryota</taxon>
        <taxon>Fungi</taxon>
        <taxon>Dikarya</taxon>
        <taxon>Basidiomycota</taxon>
        <taxon>Pucciniomycotina</taxon>
        <taxon>Mixiomycetes</taxon>
        <taxon>Mixiales</taxon>
        <taxon>Mixiaceae</taxon>
        <taxon>Mixia</taxon>
    </lineage>
</organism>
<comment type="similarity">
    <text evidence="2">Belongs to the GPC1 family.</text>
</comment>
<proteinExistence type="inferred from homology"/>
<evidence type="ECO:0000256" key="6">
    <source>
        <dbReference type="ARBA" id="ARBA00022692"/>
    </source>
</evidence>
<feature type="region of interest" description="Disordered" evidence="13">
    <location>
        <begin position="1"/>
        <end position="40"/>
    </location>
</feature>
<dbReference type="OrthoDB" id="406287at2759"/>
<evidence type="ECO:0000256" key="9">
    <source>
        <dbReference type="ARBA" id="ARBA00023136"/>
    </source>
</evidence>
<feature type="compositionally biased region" description="Low complexity" evidence="13">
    <location>
        <begin position="27"/>
        <end position="39"/>
    </location>
</feature>
<comment type="subcellular location">
    <subcellularLocation>
        <location evidence="1">Membrane</location>
        <topology evidence="1">Multi-pass membrane protein</topology>
    </subcellularLocation>
</comment>
<dbReference type="InParanoid" id="G7DUM0"/>
<feature type="transmembrane region" description="Helical" evidence="14">
    <location>
        <begin position="184"/>
        <end position="205"/>
    </location>
</feature>
<feature type="region of interest" description="Disordered" evidence="13">
    <location>
        <begin position="454"/>
        <end position="514"/>
    </location>
</feature>
<feature type="compositionally biased region" description="Polar residues" evidence="13">
    <location>
        <begin position="485"/>
        <end position="498"/>
    </location>
</feature>
<feature type="transmembrane region" description="Helical" evidence="14">
    <location>
        <begin position="411"/>
        <end position="434"/>
    </location>
</feature>
<evidence type="ECO:0000256" key="1">
    <source>
        <dbReference type="ARBA" id="ARBA00004141"/>
    </source>
</evidence>
<evidence type="ECO:0000256" key="7">
    <source>
        <dbReference type="ARBA" id="ARBA00022989"/>
    </source>
</evidence>
<feature type="compositionally biased region" description="Acidic residues" evidence="13">
    <location>
        <begin position="474"/>
        <end position="483"/>
    </location>
</feature>
<feature type="transmembrane region" description="Helical" evidence="14">
    <location>
        <begin position="225"/>
        <end position="246"/>
    </location>
</feature>
<keyword evidence="8" id="KW-0443">Lipid metabolism</keyword>
<evidence type="ECO:0000256" key="11">
    <source>
        <dbReference type="ARBA" id="ARBA00023264"/>
    </source>
</evidence>
<dbReference type="FunCoup" id="G7DUM0">
    <property type="interactions" value="32"/>
</dbReference>
<evidence type="ECO:0000313" key="16">
    <source>
        <dbReference type="Proteomes" id="UP000009131"/>
    </source>
</evidence>
<dbReference type="GO" id="GO:0016746">
    <property type="term" value="F:acyltransferase activity"/>
    <property type="evidence" value="ECO:0007669"/>
    <property type="project" value="UniProtKB-KW"/>
</dbReference>
<feature type="transmembrane region" description="Helical" evidence="14">
    <location>
        <begin position="253"/>
        <end position="272"/>
    </location>
</feature>
<dbReference type="InterPro" id="IPR021261">
    <property type="entry name" value="GPCAT"/>
</dbReference>
<comment type="caution">
    <text evidence="15">The sequence shown here is derived from an EMBL/GenBank/DDBJ whole genome shotgun (WGS) entry which is preliminary data.</text>
</comment>
<dbReference type="AlphaFoldDB" id="G7DUM0"/>
<protein>
    <recommendedName>
        <fullName evidence="3">Glycerophosphocholine acyltransferase 1</fullName>
    </recommendedName>
</protein>
<keyword evidence="4" id="KW-0444">Lipid biosynthesis</keyword>
<dbReference type="eggNOG" id="KOG2895">
    <property type="taxonomic scope" value="Eukaryota"/>
</dbReference>
<evidence type="ECO:0000256" key="3">
    <source>
        <dbReference type="ARBA" id="ARBA00019082"/>
    </source>
</evidence>
<keyword evidence="12" id="KW-0012">Acyltransferase</keyword>
<evidence type="ECO:0000256" key="8">
    <source>
        <dbReference type="ARBA" id="ARBA00023098"/>
    </source>
</evidence>
<keyword evidence="5" id="KW-0808">Transferase</keyword>
<gene>
    <name evidence="15" type="primary">Mo00929</name>
    <name evidence="15" type="ORF">E5Q_00929</name>
</gene>
<dbReference type="Proteomes" id="UP000009131">
    <property type="component" value="Unassembled WGS sequence"/>
</dbReference>
<evidence type="ECO:0000256" key="2">
    <source>
        <dbReference type="ARBA" id="ARBA00006675"/>
    </source>
</evidence>
<dbReference type="Pfam" id="PF10998">
    <property type="entry name" value="DUF2838"/>
    <property type="match status" value="1"/>
</dbReference>
<evidence type="ECO:0000256" key="10">
    <source>
        <dbReference type="ARBA" id="ARBA00023209"/>
    </source>
</evidence>
<reference evidence="15 16" key="2">
    <citation type="journal article" date="2012" name="Open Biol.">
        <title>Characteristics of nucleosomes and linker DNA regions on the genome of the basidiomycete Mixia osmundae revealed by mono- and dinucleosome mapping.</title>
        <authorList>
            <person name="Nishida H."/>
            <person name="Kondo S."/>
            <person name="Matsumoto T."/>
            <person name="Suzuki Y."/>
            <person name="Yoshikawa H."/>
            <person name="Taylor T.D."/>
            <person name="Sugiyama J."/>
        </authorList>
    </citation>
    <scope>NUCLEOTIDE SEQUENCE [LARGE SCALE GENOMIC DNA]</scope>
    <source>
        <strain evidence="16">CBS 9802 / IAM 14324 / JCM 22182 / KY 12970</strain>
    </source>
</reference>
<keyword evidence="6 14" id="KW-0812">Transmembrane</keyword>
<dbReference type="HOGENOM" id="CLU_018994_2_2_1"/>
<dbReference type="PANTHER" id="PTHR31201:SF1">
    <property type="entry name" value="GLYCEROPHOSPHOCHOLINE ACYLTRANSFERASE 1"/>
    <property type="match status" value="1"/>
</dbReference>
<keyword evidence="9 14" id="KW-0472">Membrane</keyword>
<evidence type="ECO:0000313" key="15">
    <source>
        <dbReference type="EMBL" id="GAA94280.1"/>
    </source>
</evidence>
<feature type="transmembrane region" description="Helical" evidence="14">
    <location>
        <begin position="385"/>
        <end position="405"/>
    </location>
</feature>
<reference evidence="15 16" key="1">
    <citation type="journal article" date="2011" name="J. Gen. Appl. Microbiol.">
        <title>Draft genome sequencing of the enigmatic basidiomycete Mixia osmundae.</title>
        <authorList>
            <person name="Nishida H."/>
            <person name="Nagatsuka Y."/>
            <person name="Sugiyama J."/>
        </authorList>
    </citation>
    <scope>NUCLEOTIDE SEQUENCE [LARGE SCALE GENOMIC DNA]</scope>
    <source>
        <strain evidence="16">CBS 9802 / IAM 14324 / JCM 22182 / KY 12970</strain>
    </source>
</reference>
<evidence type="ECO:0000256" key="12">
    <source>
        <dbReference type="ARBA" id="ARBA00023315"/>
    </source>
</evidence>
<dbReference type="PANTHER" id="PTHR31201">
    <property type="entry name" value="OS01G0585100 PROTEIN"/>
    <property type="match status" value="1"/>
</dbReference>